<dbReference type="STRING" id="3641.A0A061FIF5"/>
<reference evidence="25 26" key="1">
    <citation type="journal article" date="2013" name="Genome Biol.">
        <title>The genome sequence of the most widely cultivated cacao type and its use to identify candidate genes regulating pod color.</title>
        <authorList>
            <person name="Motamayor J.C."/>
            <person name="Mockaitis K."/>
            <person name="Schmutz J."/>
            <person name="Haiminen N."/>
            <person name="Iii D.L."/>
            <person name="Cornejo O."/>
            <person name="Findley S.D."/>
            <person name="Zheng P."/>
            <person name="Utro F."/>
            <person name="Royaert S."/>
            <person name="Saski C."/>
            <person name="Jenkins J."/>
            <person name="Podicheti R."/>
            <person name="Zhao M."/>
            <person name="Scheffler B.E."/>
            <person name="Stack J.C."/>
            <person name="Feltus F.A."/>
            <person name="Mustiga G.M."/>
            <person name="Amores F."/>
            <person name="Phillips W."/>
            <person name="Marelli J.P."/>
            <person name="May G.D."/>
            <person name="Shapiro H."/>
            <person name="Ma J."/>
            <person name="Bustamante C.D."/>
            <person name="Schnell R.J."/>
            <person name="Main D."/>
            <person name="Gilbert D."/>
            <person name="Parida L."/>
            <person name="Kuhn D.N."/>
        </authorList>
    </citation>
    <scope>NUCLEOTIDE SEQUENCE [LARGE SCALE GENOMIC DNA]</scope>
    <source>
        <strain evidence="26">cv. Matina 1-6</strain>
    </source>
</reference>
<dbReference type="GO" id="GO:0030247">
    <property type="term" value="F:polysaccharide binding"/>
    <property type="evidence" value="ECO:0007669"/>
    <property type="project" value="InterPro"/>
</dbReference>
<evidence type="ECO:0000256" key="19">
    <source>
        <dbReference type="PROSITE-ProRule" id="PRU00076"/>
    </source>
</evidence>
<evidence type="ECO:0000259" key="23">
    <source>
        <dbReference type="PROSITE" id="PS50011"/>
    </source>
</evidence>
<dbReference type="GO" id="GO:0005886">
    <property type="term" value="C:plasma membrane"/>
    <property type="evidence" value="ECO:0000318"/>
    <property type="project" value="GO_Central"/>
</dbReference>
<feature type="chain" id="PRO_5001598305" evidence="22">
    <location>
        <begin position="22"/>
        <end position="745"/>
    </location>
</feature>
<dbReference type="PROSITE" id="PS00010">
    <property type="entry name" value="ASX_HYDROXYL"/>
    <property type="match status" value="1"/>
</dbReference>
<dbReference type="InterPro" id="IPR018097">
    <property type="entry name" value="EGF_Ca-bd_CS"/>
</dbReference>
<sequence length="745" mass="82434">MGSYAMLLQFMLAGVLLASIAAPLRVQPGPDCPDQCGNVSIPFPFGIGKGCYFDASFSISCNQSGVHAQPFYGNIPVRNISLNGEIRLLCLIAYDCYNKSGDSVRRNRPSLTLGQFTISDTQNNFVAIGCDTYATIQGYQGNDRYTTGCMSICDSQKVVDDSCSGVGCCEIPIPKGLENSTLTASSYFQHKNVTEFNSCSYAFVVEKEFTFSPKYLQGFEGETRLPMVVDWAVGDESCELAAQNNSTFLCKGNSTCDGSYNGRGYRCKCVDGYQGNPYLDGCYDIDECNTTTNPDLHKCEKPGYCVNELGNYTCKCPKGYHGDGRKGGKGCIPNQIQLVQIALGVSICSVAVVAGSAWLYMLHKKRKLIKLKEKFFKQNGGLMLQQQLTGRDASSETAKIFTAEELKRATSNYDESMIVGRGGYGTVYKGILESNNMVAIKKSKIVDQSQIEQFINEVVVLSQINHRNVVKLLGCCLEEEVPLLVYEFVANGTLFDHIHDKGRAATMPWGTRLRIAAETAGVLSYLHSAASIPIIHRDVKTTNILLDDNYTAKVSDFGASRLVPVDQTQLSTMVQGTLGYLDPEYLHTNQLTEKSDVYSFGVVLLELLTGRKAIAFDRPEEERSLAKYFLSSLRKDRLFDILETHLVDEENRNQIMEVAKLAMRCLEIKGEERPSMKEVAMELEGLRLTEKHPWVNLESNSEETEYLLDGKPSDRYSYGGSRSNTSSGYDSIQSHVVILPLDNGR</sequence>
<feature type="region of interest" description="Disordered" evidence="21">
    <location>
        <begin position="705"/>
        <end position="727"/>
    </location>
</feature>
<proteinExistence type="predicted"/>
<evidence type="ECO:0000256" key="22">
    <source>
        <dbReference type="SAM" id="SignalP"/>
    </source>
</evidence>
<accession>A0A061FIF5</accession>
<dbReference type="InterPro" id="IPR025287">
    <property type="entry name" value="WAK_GUB"/>
</dbReference>
<feature type="binding site" evidence="20">
    <location>
        <position position="442"/>
    </location>
    <ligand>
        <name>ATP</name>
        <dbReference type="ChEBI" id="CHEBI:30616"/>
    </ligand>
</feature>
<keyword evidence="15" id="KW-0325">Glycoprotein</keyword>
<evidence type="ECO:0000313" key="25">
    <source>
        <dbReference type="EMBL" id="EOY16487.1"/>
    </source>
</evidence>
<dbReference type="InterPro" id="IPR017441">
    <property type="entry name" value="Protein_kinase_ATP_BS"/>
</dbReference>
<dbReference type="SMART" id="SM00181">
    <property type="entry name" value="EGF"/>
    <property type="match status" value="2"/>
</dbReference>
<dbReference type="InParanoid" id="A0A061FIF5"/>
<dbReference type="Proteomes" id="UP000026915">
    <property type="component" value="Chromosome 8"/>
</dbReference>
<feature type="domain" description="Protein kinase" evidence="23">
    <location>
        <begin position="413"/>
        <end position="695"/>
    </location>
</feature>
<dbReference type="GO" id="GO:0005509">
    <property type="term" value="F:calcium ion binding"/>
    <property type="evidence" value="ECO:0007669"/>
    <property type="project" value="InterPro"/>
</dbReference>
<keyword evidence="12" id="KW-1133">Transmembrane helix</keyword>
<name>A0A061FIF5_THECC</name>
<dbReference type="PROSITE" id="PS01187">
    <property type="entry name" value="EGF_CA"/>
    <property type="match status" value="1"/>
</dbReference>
<evidence type="ECO:0000313" key="26">
    <source>
        <dbReference type="Proteomes" id="UP000026915"/>
    </source>
</evidence>
<dbReference type="Pfam" id="PF07645">
    <property type="entry name" value="EGF_CA"/>
    <property type="match status" value="1"/>
</dbReference>
<keyword evidence="9 20" id="KW-0547">Nucleotide-binding</keyword>
<dbReference type="PANTHER" id="PTHR27005">
    <property type="entry name" value="WALL-ASSOCIATED RECEPTOR KINASE-LIKE 21"/>
    <property type="match status" value="1"/>
</dbReference>
<dbReference type="PANTHER" id="PTHR27005:SF468">
    <property type="entry name" value="OS01G0310500 PROTEIN"/>
    <property type="match status" value="1"/>
</dbReference>
<evidence type="ECO:0000256" key="21">
    <source>
        <dbReference type="SAM" id="MobiDB-lite"/>
    </source>
</evidence>
<dbReference type="Pfam" id="PF07714">
    <property type="entry name" value="PK_Tyr_Ser-Thr"/>
    <property type="match status" value="1"/>
</dbReference>
<dbReference type="GO" id="GO:0004674">
    <property type="term" value="F:protein serine/threonine kinase activity"/>
    <property type="evidence" value="ECO:0007669"/>
    <property type="project" value="UniProtKB-KW"/>
</dbReference>
<dbReference type="SUPFAM" id="SSF56112">
    <property type="entry name" value="Protein kinase-like (PK-like)"/>
    <property type="match status" value="1"/>
</dbReference>
<keyword evidence="6" id="KW-0812">Transmembrane</keyword>
<organism evidence="25 26">
    <name type="scientific">Theobroma cacao</name>
    <name type="common">Cacao</name>
    <name type="synonym">Cocoa</name>
    <dbReference type="NCBI Taxonomy" id="3641"/>
    <lineage>
        <taxon>Eukaryota</taxon>
        <taxon>Viridiplantae</taxon>
        <taxon>Streptophyta</taxon>
        <taxon>Embryophyta</taxon>
        <taxon>Tracheophyta</taxon>
        <taxon>Spermatophyta</taxon>
        <taxon>Magnoliopsida</taxon>
        <taxon>eudicotyledons</taxon>
        <taxon>Gunneridae</taxon>
        <taxon>Pentapetalae</taxon>
        <taxon>rosids</taxon>
        <taxon>malvids</taxon>
        <taxon>Malvales</taxon>
        <taxon>Malvaceae</taxon>
        <taxon>Byttnerioideae</taxon>
        <taxon>Theobroma</taxon>
    </lineage>
</organism>
<dbReference type="PROSITE" id="PS50026">
    <property type="entry name" value="EGF_3"/>
    <property type="match status" value="1"/>
</dbReference>
<evidence type="ECO:0000256" key="3">
    <source>
        <dbReference type="ARBA" id="ARBA00022536"/>
    </source>
</evidence>
<dbReference type="PROSITE" id="PS50011">
    <property type="entry name" value="PROTEIN_KINASE_DOM"/>
    <property type="match status" value="1"/>
</dbReference>
<dbReference type="FunCoup" id="A0A061FIF5">
    <property type="interactions" value="182"/>
</dbReference>
<evidence type="ECO:0000256" key="9">
    <source>
        <dbReference type="ARBA" id="ARBA00022741"/>
    </source>
</evidence>
<keyword evidence="13" id="KW-0472">Membrane</keyword>
<dbReference type="InterPro" id="IPR000719">
    <property type="entry name" value="Prot_kinase_dom"/>
</dbReference>
<dbReference type="OMA" id="CCTTDIF"/>
<evidence type="ECO:0000256" key="13">
    <source>
        <dbReference type="ARBA" id="ARBA00023136"/>
    </source>
</evidence>
<dbReference type="Gramene" id="EOY16487">
    <property type="protein sequence ID" value="EOY16487"/>
    <property type="gene ID" value="TCM_035270"/>
</dbReference>
<keyword evidence="4" id="KW-0597">Phosphoprotein</keyword>
<keyword evidence="3 19" id="KW-0245">EGF-like domain</keyword>
<keyword evidence="26" id="KW-1185">Reference proteome</keyword>
<evidence type="ECO:0000256" key="2">
    <source>
        <dbReference type="ARBA" id="ARBA00022527"/>
    </source>
</evidence>
<dbReference type="HOGENOM" id="CLU_000288_43_5_1"/>
<evidence type="ECO:0000256" key="1">
    <source>
        <dbReference type="ARBA" id="ARBA00004479"/>
    </source>
</evidence>
<evidence type="ECO:0000256" key="15">
    <source>
        <dbReference type="ARBA" id="ARBA00023180"/>
    </source>
</evidence>
<comment type="catalytic activity">
    <reaction evidence="16">
        <text>L-seryl-[protein] + ATP = O-phospho-L-seryl-[protein] + ADP + H(+)</text>
        <dbReference type="Rhea" id="RHEA:17989"/>
        <dbReference type="Rhea" id="RHEA-COMP:9863"/>
        <dbReference type="Rhea" id="RHEA-COMP:11604"/>
        <dbReference type="ChEBI" id="CHEBI:15378"/>
        <dbReference type="ChEBI" id="CHEBI:29999"/>
        <dbReference type="ChEBI" id="CHEBI:30616"/>
        <dbReference type="ChEBI" id="CHEBI:83421"/>
        <dbReference type="ChEBI" id="CHEBI:456216"/>
    </reaction>
</comment>
<dbReference type="GO" id="GO:0007166">
    <property type="term" value="P:cell surface receptor signaling pathway"/>
    <property type="evidence" value="ECO:0000318"/>
    <property type="project" value="GO_Central"/>
</dbReference>
<dbReference type="EMBL" id="CM001886">
    <property type="protein sequence ID" value="EOY16487.1"/>
    <property type="molecule type" value="Genomic_DNA"/>
</dbReference>
<evidence type="ECO:0000256" key="16">
    <source>
        <dbReference type="ARBA" id="ARBA00047558"/>
    </source>
</evidence>
<dbReference type="InterPro" id="IPR000742">
    <property type="entry name" value="EGF"/>
</dbReference>
<dbReference type="FunFam" id="3.30.200.20:FF:000043">
    <property type="entry name" value="Wall-associated receptor kinase 2"/>
    <property type="match status" value="1"/>
</dbReference>
<dbReference type="PROSITE" id="PS00108">
    <property type="entry name" value="PROTEIN_KINASE_ST"/>
    <property type="match status" value="1"/>
</dbReference>
<dbReference type="InterPro" id="IPR011009">
    <property type="entry name" value="Kinase-like_dom_sf"/>
</dbReference>
<evidence type="ECO:0000256" key="5">
    <source>
        <dbReference type="ARBA" id="ARBA00022679"/>
    </source>
</evidence>
<keyword evidence="7 22" id="KW-0732">Signal</keyword>
<comment type="caution">
    <text evidence="19">Lacks conserved residue(s) required for the propagation of feature annotation.</text>
</comment>
<dbReference type="CDD" id="cd00054">
    <property type="entry name" value="EGF_CA"/>
    <property type="match status" value="1"/>
</dbReference>
<evidence type="ECO:0000256" key="17">
    <source>
        <dbReference type="ARBA" id="ARBA00047951"/>
    </source>
</evidence>
<dbReference type="AlphaFoldDB" id="A0A061FIF5"/>
<dbReference type="SMART" id="SM00179">
    <property type="entry name" value="EGF_CA"/>
    <property type="match status" value="1"/>
</dbReference>
<dbReference type="Gene3D" id="3.30.200.20">
    <property type="entry name" value="Phosphorylase Kinase, domain 1"/>
    <property type="match status" value="1"/>
</dbReference>
<keyword evidence="2" id="KW-0723">Serine/threonine-protein kinase</keyword>
<evidence type="ECO:0000256" key="12">
    <source>
        <dbReference type="ARBA" id="ARBA00022989"/>
    </source>
</evidence>
<comment type="subcellular location">
    <subcellularLocation>
        <location evidence="1">Membrane</location>
        <topology evidence="1">Single-pass type I membrane protein</topology>
    </subcellularLocation>
</comment>
<dbReference type="CDD" id="cd14066">
    <property type="entry name" value="STKc_IRAK"/>
    <property type="match status" value="1"/>
</dbReference>
<evidence type="ECO:0000256" key="11">
    <source>
        <dbReference type="ARBA" id="ARBA00022840"/>
    </source>
</evidence>
<dbReference type="SMART" id="SM00220">
    <property type="entry name" value="S_TKc"/>
    <property type="match status" value="1"/>
</dbReference>
<dbReference type="FunFam" id="1.10.510.10:FF:000084">
    <property type="entry name" value="Wall-associated receptor kinase 2"/>
    <property type="match status" value="1"/>
</dbReference>
<evidence type="ECO:0000256" key="4">
    <source>
        <dbReference type="ARBA" id="ARBA00022553"/>
    </source>
</evidence>
<dbReference type="FunFam" id="2.10.25.10:FF:000038">
    <property type="entry name" value="Fibrillin 2"/>
    <property type="match status" value="1"/>
</dbReference>
<comment type="catalytic activity">
    <reaction evidence="17">
        <text>L-threonyl-[protein] + ATP = O-phospho-L-threonyl-[protein] + ADP + H(+)</text>
        <dbReference type="Rhea" id="RHEA:46608"/>
        <dbReference type="Rhea" id="RHEA-COMP:11060"/>
        <dbReference type="Rhea" id="RHEA-COMP:11605"/>
        <dbReference type="ChEBI" id="CHEBI:15378"/>
        <dbReference type="ChEBI" id="CHEBI:30013"/>
        <dbReference type="ChEBI" id="CHEBI:30616"/>
        <dbReference type="ChEBI" id="CHEBI:61977"/>
        <dbReference type="ChEBI" id="CHEBI:456216"/>
    </reaction>
</comment>
<evidence type="ECO:0000256" key="20">
    <source>
        <dbReference type="PROSITE-ProRule" id="PRU10141"/>
    </source>
</evidence>
<comment type="function">
    <text evidence="18">Serine/threonine-protein kinase that may function as a signaling receptor of extracellular matrix component. Binding to pectin may have significance in the control of cell expansion, morphogenesis and development.</text>
</comment>
<feature type="signal peptide" evidence="22">
    <location>
        <begin position="1"/>
        <end position="21"/>
    </location>
</feature>
<protein>
    <submittedName>
        <fullName evidence="25">Wall-associated kinase 2, putative</fullName>
    </submittedName>
</protein>
<dbReference type="InterPro" id="IPR045274">
    <property type="entry name" value="WAK-like"/>
</dbReference>
<dbReference type="Pfam" id="PF13947">
    <property type="entry name" value="GUB_WAK_bind"/>
    <property type="match status" value="1"/>
</dbReference>
<evidence type="ECO:0000256" key="18">
    <source>
        <dbReference type="ARBA" id="ARBA00058961"/>
    </source>
</evidence>
<dbReference type="InterPro" id="IPR049883">
    <property type="entry name" value="NOTCH1_EGF-like"/>
</dbReference>
<dbReference type="eggNOG" id="ENOG502QQPF">
    <property type="taxonomic scope" value="Eukaryota"/>
</dbReference>
<evidence type="ECO:0000256" key="7">
    <source>
        <dbReference type="ARBA" id="ARBA00022729"/>
    </source>
</evidence>
<dbReference type="InterPro" id="IPR001245">
    <property type="entry name" value="Ser-Thr/Tyr_kinase_cat_dom"/>
</dbReference>
<evidence type="ECO:0000259" key="24">
    <source>
        <dbReference type="PROSITE" id="PS50026"/>
    </source>
</evidence>
<dbReference type="InterPro" id="IPR001881">
    <property type="entry name" value="EGF-like_Ca-bd_dom"/>
</dbReference>
<dbReference type="PROSITE" id="PS01186">
    <property type="entry name" value="EGF_2"/>
    <property type="match status" value="1"/>
</dbReference>
<dbReference type="SUPFAM" id="SSF57196">
    <property type="entry name" value="EGF/Laminin"/>
    <property type="match status" value="1"/>
</dbReference>
<keyword evidence="8" id="KW-0677">Repeat</keyword>
<dbReference type="PROSITE" id="PS00107">
    <property type="entry name" value="PROTEIN_KINASE_ATP"/>
    <property type="match status" value="1"/>
</dbReference>
<dbReference type="Gene3D" id="1.10.510.10">
    <property type="entry name" value="Transferase(Phosphotransferase) domain 1"/>
    <property type="match status" value="1"/>
</dbReference>
<evidence type="ECO:0000256" key="14">
    <source>
        <dbReference type="ARBA" id="ARBA00023157"/>
    </source>
</evidence>
<dbReference type="GO" id="GO:0005524">
    <property type="term" value="F:ATP binding"/>
    <property type="evidence" value="ECO:0007669"/>
    <property type="project" value="UniProtKB-UniRule"/>
</dbReference>
<keyword evidence="10 25" id="KW-0418">Kinase</keyword>
<feature type="domain" description="EGF-like" evidence="24">
    <location>
        <begin position="284"/>
        <end position="323"/>
    </location>
</feature>
<evidence type="ECO:0000256" key="8">
    <source>
        <dbReference type="ARBA" id="ARBA00022737"/>
    </source>
</evidence>
<keyword evidence="11 20" id="KW-0067">ATP-binding</keyword>
<gene>
    <name evidence="25" type="ORF">TCM_035270</name>
</gene>
<keyword evidence="5" id="KW-0808">Transferase</keyword>
<evidence type="ECO:0000256" key="6">
    <source>
        <dbReference type="ARBA" id="ARBA00022692"/>
    </source>
</evidence>
<dbReference type="Gene3D" id="2.10.25.10">
    <property type="entry name" value="Laminin"/>
    <property type="match status" value="1"/>
</dbReference>
<dbReference type="InterPro" id="IPR000152">
    <property type="entry name" value="EGF-type_Asp/Asn_hydroxyl_site"/>
</dbReference>
<dbReference type="InterPro" id="IPR008271">
    <property type="entry name" value="Ser/Thr_kinase_AS"/>
</dbReference>
<evidence type="ECO:0000256" key="10">
    <source>
        <dbReference type="ARBA" id="ARBA00022777"/>
    </source>
</evidence>
<keyword evidence="14" id="KW-1015">Disulfide bond</keyword>